<name>A0A2Z6DYG2_HYDTE</name>
<comment type="similarity">
    <text evidence="1 2">Belongs to the UPF0125 (RnfH) family.</text>
</comment>
<dbReference type="PANTHER" id="PTHR37483:SF1">
    <property type="entry name" value="UPF0125 PROTEIN RATB"/>
    <property type="match status" value="1"/>
</dbReference>
<dbReference type="InterPro" id="IPR005346">
    <property type="entry name" value="RnfH"/>
</dbReference>
<dbReference type="OrthoDB" id="9796575at2"/>
<dbReference type="SUPFAM" id="SSF54285">
    <property type="entry name" value="MoaD/ThiS"/>
    <property type="match status" value="1"/>
</dbReference>
<dbReference type="AlphaFoldDB" id="A0A2Z6DYG2"/>
<gene>
    <name evidence="3" type="ORF">HPTL_1156</name>
</gene>
<dbReference type="EMBL" id="AP018558">
    <property type="protein sequence ID" value="BBD77420.1"/>
    <property type="molecule type" value="Genomic_DNA"/>
</dbReference>
<dbReference type="Gene3D" id="3.10.20.280">
    <property type="entry name" value="RnfH-like"/>
    <property type="match status" value="1"/>
</dbReference>
<keyword evidence="4" id="KW-1185">Reference proteome</keyword>
<dbReference type="HAMAP" id="MF_00460">
    <property type="entry name" value="UPF0125_RnfH"/>
    <property type="match status" value="1"/>
</dbReference>
<evidence type="ECO:0000313" key="3">
    <source>
        <dbReference type="EMBL" id="BBD77420.1"/>
    </source>
</evidence>
<protein>
    <recommendedName>
        <fullName evidence="2">UPF0125 protein HPTL_1156</fullName>
    </recommendedName>
</protein>
<dbReference type="PANTHER" id="PTHR37483">
    <property type="entry name" value="UPF0125 PROTEIN RATB"/>
    <property type="match status" value="1"/>
</dbReference>
<proteinExistence type="inferred from homology"/>
<dbReference type="RefSeq" id="WP_119335158.1">
    <property type="nucleotide sequence ID" value="NZ_AP018558.1"/>
</dbReference>
<evidence type="ECO:0000256" key="2">
    <source>
        <dbReference type="HAMAP-Rule" id="MF_00460"/>
    </source>
</evidence>
<dbReference type="NCBIfam" id="NF002490">
    <property type="entry name" value="PRK01777.1"/>
    <property type="match status" value="1"/>
</dbReference>
<reference evidence="3 4" key="1">
    <citation type="submission" date="2018-04" db="EMBL/GenBank/DDBJ databases">
        <title>Complete genome sequence of Hydrogenophilus thermoluteolus TH-1.</title>
        <authorList>
            <person name="Arai H."/>
        </authorList>
    </citation>
    <scope>NUCLEOTIDE SEQUENCE [LARGE SCALE GENOMIC DNA]</scope>
    <source>
        <strain evidence="3 4">TH-1</strain>
    </source>
</reference>
<evidence type="ECO:0000313" key="4">
    <source>
        <dbReference type="Proteomes" id="UP000262004"/>
    </source>
</evidence>
<dbReference type="Proteomes" id="UP000262004">
    <property type="component" value="Chromosome"/>
</dbReference>
<accession>A0A2Z6DYG2</accession>
<sequence>MTETITVEVVYAPAPHQVDLVTVQLPPESTVADALERSGILSRHPEIDLDGKNRIGIYAKPVTLATPLRDRDRIEIYRPIIADPKAARRKKAAQK</sequence>
<dbReference type="InterPro" id="IPR037021">
    <property type="entry name" value="RnfH_sf"/>
</dbReference>
<evidence type="ECO:0000256" key="1">
    <source>
        <dbReference type="ARBA" id="ARBA00010645"/>
    </source>
</evidence>
<organism evidence="3 4">
    <name type="scientific">Hydrogenophilus thermoluteolus</name>
    <name type="common">Pseudomonas hydrogenothermophila</name>
    <dbReference type="NCBI Taxonomy" id="297"/>
    <lineage>
        <taxon>Bacteria</taxon>
        <taxon>Pseudomonadati</taxon>
        <taxon>Pseudomonadota</taxon>
        <taxon>Hydrogenophilia</taxon>
        <taxon>Hydrogenophilales</taxon>
        <taxon>Hydrogenophilaceae</taxon>
        <taxon>Hydrogenophilus</taxon>
    </lineage>
</organism>
<dbReference type="InterPro" id="IPR016155">
    <property type="entry name" value="Mopterin_synth/thiamin_S_b"/>
</dbReference>
<dbReference type="KEGG" id="htl:HPTL_1156"/>
<dbReference type="Pfam" id="PF03658">
    <property type="entry name" value="Ub-RnfH"/>
    <property type="match status" value="1"/>
</dbReference>